<organism evidence="8 9">
    <name type="scientific">Tautonia plasticadhaerens</name>
    <dbReference type="NCBI Taxonomy" id="2527974"/>
    <lineage>
        <taxon>Bacteria</taxon>
        <taxon>Pseudomonadati</taxon>
        <taxon>Planctomycetota</taxon>
        <taxon>Planctomycetia</taxon>
        <taxon>Isosphaerales</taxon>
        <taxon>Isosphaeraceae</taxon>
        <taxon>Tautonia</taxon>
    </lineage>
</organism>
<dbReference type="InterPro" id="IPR050601">
    <property type="entry name" value="CPA3_antiporter_subunitC"/>
</dbReference>
<dbReference type="InterPro" id="IPR039428">
    <property type="entry name" value="NUOK/Mnh_C1-like"/>
</dbReference>
<keyword evidence="5 7" id="KW-1133">Transmembrane helix</keyword>
<keyword evidence="6 7" id="KW-0472">Membrane</keyword>
<reference evidence="8 9" key="1">
    <citation type="submission" date="2019-02" db="EMBL/GenBank/DDBJ databases">
        <title>Deep-cultivation of Planctomycetes and their phenomic and genomic characterization uncovers novel biology.</title>
        <authorList>
            <person name="Wiegand S."/>
            <person name="Jogler M."/>
            <person name="Boedeker C."/>
            <person name="Pinto D."/>
            <person name="Vollmers J."/>
            <person name="Rivas-Marin E."/>
            <person name="Kohn T."/>
            <person name="Peeters S.H."/>
            <person name="Heuer A."/>
            <person name="Rast P."/>
            <person name="Oberbeckmann S."/>
            <person name="Bunk B."/>
            <person name="Jeske O."/>
            <person name="Meyerdierks A."/>
            <person name="Storesund J.E."/>
            <person name="Kallscheuer N."/>
            <person name="Luecker S."/>
            <person name="Lage O.M."/>
            <person name="Pohl T."/>
            <person name="Merkel B.J."/>
            <person name="Hornburger P."/>
            <person name="Mueller R.-W."/>
            <person name="Bruemmer F."/>
            <person name="Labrenz M."/>
            <person name="Spormann A.M."/>
            <person name="Op den Camp H."/>
            <person name="Overmann J."/>
            <person name="Amann R."/>
            <person name="Jetten M.S.M."/>
            <person name="Mascher T."/>
            <person name="Medema M.H."/>
            <person name="Devos D.P."/>
            <person name="Kaster A.-K."/>
            <person name="Ovreas L."/>
            <person name="Rohde M."/>
            <person name="Galperin M.Y."/>
            <person name="Jogler C."/>
        </authorList>
    </citation>
    <scope>NUCLEOTIDE SEQUENCE [LARGE SCALE GENOMIC DNA]</scope>
    <source>
        <strain evidence="8 9">ElP</strain>
    </source>
</reference>
<keyword evidence="3" id="KW-1003">Cell membrane</keyword>
<dbReference type="RefSeq" id="WP_145271704.1">
    <property type="nucleotide sequence ID" value="NZ_CP036426.1"/>
</dbReference>
<dbReference type="OrthoDB" id="9799219at2"/>
<comment type="subcellular location">
    <subcellularLocation>
        <location evidence="1">Cell membrane</location>
        <topology evidence="1">Multi-pass membrane protein</topology>
    </subcellularLocation>
</comment>
<feature type="transmembrane region" description="Helical" evidence="7">
    <location>
        <begin position="28"/>
        <end position="53"/>
    </location>
</feature>
<dbReference type="Proteomes" id="UP000317835">
    <property type="component" value="Chromosome"/>
</dbReference>
<gene>
    <name evidence="8" type="primary">mnhC1</name>
    <name evidence="8" type="ORF">ElP_37510</name>
</gene>
<evidence type="ECO:0000256" key="4">
    <source>
        <dbReference type="ARBA" id="ARBA00022692"/>
    </source>
</evidence>
<dbReference type="GO" id="GO:0005886">
    <property type="term" value="C:plasma membrane"/>
    <property type="evidence" value="ECO:0007669"/>
    <property type="project" value="UniProtKB-SubCell"/>
</dbReference>
<dbReference type="PANTHER" id="PTHR34583:SF2">
    <property type="entry name" value="ANTIPORTER SUBUNIT MNHC2-RELATED"/>
    <property type="match status" value="1"/>
</dbReference>
<comment type="similarity">
    <text evidence="2">Belongs to the CPA3 antiporters (TC 2.A.63) subunit C family.</text>
</comment>
<accession>A0A518H4T5</accession>
<feature type="transmembrane region" description="Helical" evidence="7">
    <location>
        <begin position="73"/>
        <end position="94"/>
    </location>
</feature>
<evidence type="ECO:0000256" key="7">
    <source>
        <dbReference type="SAM" id="Phobius"/>
    </source>
</evidence>
<dbReference type="KEGG" id="tpla:ElP_37510"/>
<dbReference type="Gene3D" id="1.10.287.3510">
    <property type="match status" value="1"/>
</dbReference>
<dbReference type="PANTHER" id="PTHR34583">
    <property type="entry name" value="ANTIPORTER SUBUNIT MNHC2-RELATED"/>
    <property type="match status" value="1"/>
</dbReference>
<proteinExistence type="inferred from homology"/>
<evidence type="ECO:0000256" key="5">
    <source>
        <dbReference type="ARBA" id="ARBA00022989"/>
    </source>
</evidence>
<sequence length="111" mass="11194">MIGLSALVVGVLFSASVYLMLSGDRQQAVFGFVALANATNLVVLAASGLPGGASPALLGEEASGPYPDPLPQAFVLTAIVIGLANTAYLIYLTAAADRGPGADRAERSESD</sequence>
<evidence type="ECO:0000256" key="2">
    <source>
        <dbReference type="ARBA" id="ARBA00010388"/>
    </source>
</evidence>
<dbReference type="EMBL" id="CP036426">
    <property type="protein sequence ID" value="QDV35843.1"/>
    <property type="molecule type" value="Genomic_DNA"/>
</dbReference>
<protein>
    <submittedName>
        <fullName evidence="8">Na(+)/H(+) antiporter subunit C1</fullName>
    </submittedName>
</protein>
<evidence type="ECO:0000313" key="8">
    <source>
        <dbReference type="EMBL" id="QDV35843.1"/>
    </source>
</evidence>
<evidence type="ECO:0000313" key="9">
    <source>
        <dbReference type="Proteomes" id="UP000317835"/>
    </source>
</evidence>
<evidence type="ECO:0000256" key="6">
    <source>
        <dbReference type="ARBA" id="ARBA00023136"/>
    </source>
</evidence>
<dbReference type="AlphaFoldDB" id="A0A518H4T5"/>
<name>A0A518H4T5_9BACT</name>
<keyword evidence="4 7" id="KW-0812">Transmembrane</keyword>
<feature type="transmembrane region" description="Helical" evidence="7">
    <location>
        <begin position="6"/>
        <end position="21"/>
    </location>
</feature>
<keyword evidence="9" id="KW-1185">Reference proteome</keyword>
<evidence type="ECO:0000256" key="1">
    <source>
        <dbReference type="ARBA" id="ARBA00004651"/>
    </source>
</evidence>
<dbReference type="Pfam" id="PF00420">
    <property type="entry name" value="Oxidored_q2"/>
    <property type="match status" value="1"/>
</dbReference>
<evidence type="ECO:0000256" key="3">
    <source>
        <dbReference type="ARBA" id="ARBA00022475"/>
    </source>
</evidence>